<sequence length="480" mass="55824">MYMYNIIISLFVVLILNAKVNINETVDRAIESFFQEHNLEKYSGKNIDASALFIQNPNGKSNYLLNIIKEYDKSIDHFFSLGECIELTEEQTKLLKSSNVSRDKLYYAISISNLTNIIKNSIKSDQKASAIESIKMHYEIEIATGISDLETILLILERKVKYIQITEKDIEIIYSIVCENIKNQQIISSLCLIKVEEGTLCENIINAFQCFSLFNFKELKNINQNNMKNIVSDSVLASQETNIISDVDNNMYAKYKKLQQNSIKSKIGYEKMIKVNCSKAYDMTYKFNTIIHNIKVSFLILNIIKASNGQSQHNNILEIILCSIRSQLLYLSEYIDDYIALDSYYVIDLHDSKQNNVTYANQHSKCIDRFMNEYNDFIEQCKNSIEYNELIDKHEIFQNNAIIDIQQLINIYLENKSSYKVNQKNAYNTYDDLQNHEIIQEIKRTIQQEHIAKILLLSCESVDMNLYFNALNLKIEKKSN</sequence>
<dbReference type="AlphaFoldDB" id="A0A5C0UG12"/>
<dbReference type="KEGG" id="cpri:FZC34_01450"/>
<dbReference type="EMBL" id="CP043316">
    <property type="protein sequence ID" value="QEK38573.1"/>
    <property type="molecule type" value="Genomic_DNA"/>
</dbReference>
<dbReference type="Proteomes" id="UP000325004">
    <property type="component" value="Chromosome"/>
</dbReference>
<reference evidence="1 2" key="1">
    <citation type="submission" date="2019-08" db="EMBL/GenBank/DDBJ databases">
        <title>Highly reduced genomes of protist endosymbionts show evolutionary convergence.</title>
        <authorList>
            <person name="George E."/>
            <person name="Husnik F."/>
            <person name="Tashyreva D."/>
            <person name="Prokopchuk G."/>
            <person name="Horak A."/>
            <person name="Kwong W.K."/>
            <person name="Lukes J."/>
            <person name="Keeling P.J."/>
        </authorList>
    </citation>
    <scope>NUCLEOTIDE SEQUENCE [LARGE SCALE GENOMIC DNA]</scope>
    <source>
        <strain evidence="1">1604LC</strain>
    </source>
</reference>
<proteinExistence type="predicted"/>
<keyword evidence="2" id="KW-1185">Reference proteome</keyword>
<accession>A0A5C0UG12</accession>
<evidence type="ECO:0000313" key="1">
    <source>
        <dbReference type="EMBL" id="QEK38573.1"/>
    </source>
</evidence>
<evidence type="ECO:0000313" key="2">
    <source>
        <dbReference type="Proteomes" id="UP000325004"/>
    </source>
</evidence>
<gene>
    <name evidence="1" type="ORF">FZC34_01450</name>
</gene>
<dbReference type="RefSeq" id="WP_148971694.1">
    <property type="nucleotide sequence ID" value="NZ_CP043316.1"/>
</dbReference>
<protein>
    <submittedName>
        <fullName evidence="1">Uncharacterized protein</fullName>
    </submittedName>
</protein>
<name>A0A5C0UG12_9PROT</name>
<organism evidence="1 2">
    <name type="scientific">Candidatus Cytomitobacter primus</name>
    <dbReference type="NCBI Taxonomy" id="2066024"/>
    <lineage>
        <taxon>Bacteria</taxon>
        <taxon>Pseudomonadati</taxon>
        <taxon>Pseudomonadota</taxon>
        <taxon>Alphaproteobacteria</taxon>
        <taxon>Holosporales</taxon>
        <taxon>Holosporaceae</taxon>
        <taxon>Candidatus Cytomitobacter</taxon>
    </lineage>
</organism>